<accession>M2MK76</accession>
<evidence type="ECO:0000313" key="2">
    <source>
        <dbReference type="Proteomes" id="UP000011761"/>
    </source>
</evidence>
<name>M2MK76_BAUPA</name>
<reference evidence="1 2" key="1">
    <citation type="journal article" date="2012" name="PLoS Pathog.">
        <title>Diverse lifestyles and strategies of plant pathogenesis encoded in the genomes of eighteen Dothideomycetes fungi.</title>
        <authorList>
            <person name="Ohm R.A."/>
            <person name="Feau N."/>
            <person name="Henrissat B."/>
            <person name="Schoch C.L."/>
            <person name="Horwitz B.A."/>
            <person name="Barry K.W."/>
            <person name="Condon B.J."/>
            <person name="Copeland A.C."/>
            <person name="Dhillon B."/>
            <person name="Glaser F."/>
            <person name="Hesse C.N."/>
            <person name="Kosti I."/>
            <person name="LaButti K."/>
            <person name="Lindquist E.A."/>
            <person name="Lucas S."/>
            <person name="Salamov A.A."/>
            <person name="Bradshaw R.E."/>
            <person name="Ciuffetti L."/>
            <person name="Hamelin R.C."/>
            <person name="Kema G.H.J."/>
            <person name="Lawrence C."/>
            <person name="Scott J.A."/>
            <person name="Spatafora J.W."/>
            <person name="Turgeon B.G."/>
            <person name="de Wit P.J.G.M."/>
            <person name="Zhong S."/>
            <person name="Goodwin S.B."/>
            <person name="Grigoriev I.V."/>
        </authorList>
    </citation>
    <scope>NUCLEOTIDE SEQUENCE [LARGE SCALE GENOMIC DNA]</scope>
    <source>
        <strain evidence="1 2">UAMH 10762</strain>
    </source>
</reference>
<organism evidence="1 2">
    <name type="scientific">Baudoinia panamericana (strain UAMH 10762)</name>
    <name type="common">Angels' share fungus</name>
    <name type="synonym">Baudoinia compniacensis (strain UAMH 10762)</name>
    <dbReference type="NCBI Taxonomy" id="717646"/>
    <lineage>
        <taxon>Eukaryota</taxon>
        <taxon>Fungi</taxon>
        <taxon>Dikarya</taxon>
        <taxon>Ascomycota</taxon>
        <taxon>Pezizomycotina</taxon>
        <taxon>Dothideomycetes</taxon>
        <taxon>Dothideomycetidae</taxon>
        <taxon>Mycosphaerellales</taxon>
        <taxon>Teratosphaeriaceae</taxon>
        <taxon>Baudoinia</taxon>
    </lineage>
</organism>
<evidence type="ECO:0000313" key="1">
    <source>
        <dbReference type="EMBL" id="EMC97091.1"/>
    </source>
</evidence>
<dbReference type="GeneID" id="19114339"/>
<proteinExistence type="predicted"/>
<protein>
    <submittedName>
        <fullName evidence="1">Uncharacterized protein</fullName>
    </submittedName>
</protein>
<dbReference type="HOGENOM" id="CLU_1937757_0_0_1"/>
<keyword evidence="2" id="KW-1185">Reference proteome</keyword>
<sequence>MCAKLPVSTSAKFWASASVSFAASASSTAPAVALHTWAPSAGSMAILEGGVKWYQTCIGREFVPLDWGRYCLCSWLSVVLRLDCVGQFVLYNYIQCMILLMPPSHALAVLTSAETGSRQKSKTNRARIIR</sequence>
<dbReference type="RefSeq" id="XP_007675647.1">
    <property type="nucleotide sequence ID" value="XM_007677457.1"/>
</dbReference>
<dbReference type="Proteomes" id="UP000011761">
    <property type="component" value="Unassembled WGS sequence"/>
</dbReference>
<dbReference type="KEGG" id="bcom:BAUCODRAFT_437996"/>
<dbReference type="AlphaFoldDB" id="M2MK76"/>
<dbReference type="EMBL" id="KB445554">
    <property type="protein sequence ID" value="EMC97091.1"/>
    <property type="molecule type" value="Genomic_DNA"/>
</dbReference>
<gene>
    <name evidence="1" type="ORF">BAUCODRAFT_437996</name>
</gene>